<dbReference type="EMBL" id="ML736477">
    <property type="protein sequence ID" value="KAE8371107.1"/>
    <property type="molecule type" value="Genomic_DNA"/>
</dbReference>
<protein>
    <submittedName>
        <fullName evidence="1">Uncharacterized protein</fullName>
    </submittedName>
</protein>
<evidence type="ECO:0000313" key="2">
    <source>
        <dbReference type="Proteomes" id="UP000326198"/>
    </source>
</evidence>
<gene>
    <name evidence="1" type="ORF">BDV26DRAFT_299098</name>
</gene>
<sequence>MDHPIFQKLDGLPIIICRPHRKPSAEAIQIQKTIQDWPGIVQQVEEAEIPYKIDQALTGLPIYSDGLMCCHDSPRCHYISRTIKSMREHWRQIHGWSQNPCRGRVTREQWIQGETELRQSYILVNCQQIFPTRKGSHYIHVRGGETEPYIPVQTEQVDEAIAAVQKAVEYLQDFTTPEDFNLLLALVETLLPDSNDPVEQGVRRIWEAIERVVRKSQWTVQHTGQAIRVEAVQSEKGQTPYRPLQAYIDADSVVKHVQPWQQIVVFIARTQLAQEGKRPVYGMTPRQRKKWRQLWQTAQAAQTAQTVQAVEAVQAV</sequence>
<proteinExistence type="predicted"/>
<name>A0A5N7AML1_9EURO</name>
<keyword evidence="2" id="KW-1185">Reference proteome</keyword>
<dbReference type="AlphaFoldDB" id="A0A5N7AML1"/>
<dbReference type="Proteomes" id="UP000326198">
    <property type="component" value="Unassembled WGS sequence"/>
</dbReference>
<dbReference type="InterPro" id="IPR022698">
    <property type="entry name" value="OrsD"/>
</dbReference>
<organism evidence="1 2">
    <name type="scientific">Aspergillus bertholletiae</name>
    <dbReference type="NCBI Taxonomy" id="1226010"/>
    <lineage>
        <taxon>Eukaryota</taxon>
        <taxon>Fungi</taxon>
        <taxon>Dikarya</taxon>
        <taxon>Ascomycota</taxon>
        <taxon>Pezizomycotina</taxon>
        <taxon>Eurotiomycetes</taxon>
        <taxon>Eurotiomycetidae</taxon>
        <taxon>Eurotiales</taxon>
        <taxon>Aspergillaceae</taxon>
        <taxon>Aspergillus</taxon>
        <taxon>Aspergillus subgen. Circumdati</taxon>
    </lineage>
</organism>
<reference evidence="1 2" key="1">
    <citation type="submission" date="2019-04" db="EMBL/GenBank/DDBJ databases">
        <title>Friends and foes A comparative genomics studyof 23 Aspergillus species from section Flavi.</title>
        <authorList>
            <consortium name="DOE Joint Genome Institute"/>
            <person name="Kjaerbolling I."/>
            <person name="Vesth T."/>
            <person name="Frisvad J.C."/>
            <person name="Nybo J.L."/>
            <person name="Theobald S."/>
            <person name="Kildgaard S."/>
            <person name="Isbrandt T."/>
            <person name="Kuo A."/>
            <person name="Sato A."/>
            <person name="Lyhne E.K."/>
            <person name="Kogle M.E."/>
            <person name="Wiebenga A."/>
            <person name="Kun R.S."/>
            <person name="Lubbers R.J."/>
            <person name="Makela M.R."/>
            <person name="Barry K."/>
            <person name="Chovatia M."/>
            <person name="Clum A."/>
            <person name="Daum C."/>
            <person name="Haridas S."/>
            <person name="He G."/>
            <person name="LaButti K."/>
            <person name="Lipzen A."/>
            <person name="Mondo S."/>
            <person name="Riley R."/>
            <person name="Salamov A."/>
            <person name="Simmons B.A."/>
            <person name="Magnuson J.K."/>
            <person name="Henrissat B."/>
            <person name="Mortensen U.H."/>
            <person name="Larsen T.O."/>
            <person name="Devries R.P."/>
            <person name="Grigoriev I.V."/>
            <person name="Machida M."/>
            <person name="Baker S.E."/>
            <person name="Andersen M.R."/>
        </authorList>
    </citation>
    <scope>NUCLEOTIDE SEQUENCE [LARGE SCALE GENOMIC DNA]</scope>
    <source>
        <strain evidence="1 2">IBT 29228</strain>
    </source>
</reference>
<evidence type="ECO:0000313" key="1">
    <source>
        <dbReference type="EMBL" id="KAE8371107.1"/>
    </source>
</evidence>
<dbReference type="Pfam" id="PF12013">
    <property type="entry name" value="OrsD"/>
    <property type="match status" value="1"/>
</dbReference>
<dbReference type="OrthoDB" id="4505768at2759"/>
<accession>A0A5N7AML1</accession>